<dbReference type="InParanoid" id="A0A067QHU5"/>
<organism evidence="1 2">
    <name type="scientific">Zootermopsis nevadensis</name>
    <name type="common">Dampwood termite</name>
    <dbReference type="NCBI Taxonomy" id="136037"/>
    <lineage>
        <taxon>Eukaryota</taxon>
        <taxon>Metazoa</taxon>
        <taxon>Ecdysozoa</taxon>
        <taxon>Arthropoda</taxon>
        <taxon>Hexapoda</taxon>
        <taxon>Insecta</taxon>
        <taxon>Pterygota</taxon>
        <taxon>Neoptera</taxon>
        <taxon>Polyneoptera</taxon>
        <taxon>Dictyoptera</taxon>
        <taxon>Blattodea</taxon>
        <taxon>Blattoidea</taxon>
        <taxon>Termitoidae</taxon>
        <taxon>Termopsidae</taxon>
        <taxon>Zootermopsis</taxon>
    </lineage>
</organism>
<proteinExistence type="predicted"/>
<name>A0A067QHU5_ZOONE</name>
<evidence type="ECO:0000313" key="2">
    <source>
        <dbReference type="Proteomes" id="UP000027135"/>
    </source>
</evidence>
<sequence>MAALGHDEISDSHSCEHEVRLLGCCAVQPDSLDDEGSKDL</sequence>
<reference evidence="1 2" key="1">
    <citation type="journal article" date="2014" name="Nat. Commun.">
        <title>Molecular traces of alternative social organization in a termite genome.</title>
        <authorList>
            <person name="Terrapon N."/>
            <person name="Li C."/>
            <person name="Robertson H.M."/>
            <person name="Ji L."/>
            <person name="Meng X."/>
            <person name="Booth W."/>
            <person name="Chen Z."/>
            <person name="Childers C.P."/>
            <person name="Glastad K.M."/>
            <person name="Gokhale K."/>
            <person name="Gowin J."/>
            <person name="Gronenberg W."/>
            <person name="Hermansen R.A."/>
            <person name="Hu H."/>
            <person name="Hunt B.G."/>
            <person name="Huylmans A.K."/>
            <person name="Khalil S.M."/>
            <person name="Mitchell R.D."/>
            <person name="Munoz-Torres M.C."/>
            <person name="Mustard J.A."/>
            <person name="Pan H."/>
            <person name="Reese J.T."/>
            <person name="Scharf M.E."/>
            <person name="Sun F."/>
            <person name="Vogel H."/>
            <person name="Xiao J."/>
            <person name="Yang W."/>
            <person name="Yang Z."/>
            <person name="Yang Z."/>
            <person name="Zhou J."/>
            <person name="Zhu J."/>
            <person name="Brent C.S."/>
            <person name="Elsik C.G."/>
            <person name="Goodisman M.A."/>
            <person name="Liberles D.A."/>
            <person name="Roe R.M."/>
            <person name="Vargo E.L."/>
            <person name="Vilcinskas A."/>
            <person name="Wang J."/>
            <person name="Bornberg-Bauer E."/>
            <person name="Korb J."/>
            <person name="Zhang G."/>
            <person name="Liebig J."/>
        </authorList>
    </citation>
    <scope>NUCLEOTIDE SEQUENCE [LARGE SCALE GENOMIC DNA]</scope>
    <source>
        <tissue evidence="1">Whole organism</tissue>
    </source>
</reference>
<dbReference type="AlphaFoldDB" id="A0A067QHU5"/>
<keyword evidence="2" id="KW-1185">Reference proteome</keyword>
<evidence type="ECO:0000313" key="1">
    <source>
        <dbReference type="EMBL" id="KDR08232.1"/>
    </source>
</evidence>
<accession>A0A067QHU5</accession>
<gene>
    <name evidence="1" type="ORF">L798_01950</name>
</gene>
<dbReference type="Proteomes" id="UP000027135">
    <property type="component" value="Unassembled WGS sequence"/>
</dbReference>
<dbReference type="EMBL" id="KK853353">
    <property type="protein sequence ID" value="KDR08232.1"/>
    <property type="molecule type" value="Genomic_DNA"/>
</dbReference>
<protein>
    <submittedName>
        <fullName evidence="1">Uncharacterized protein</fullName>
    </submittedName>
</protein>